<proteinExistence type="predicted"/>
<reference evidence="3 4" key="1">
    <citation type="submission" date="2024-07" db="EMBL/GenBank/DDBJ databases">
        <title>Enhanced genomic and transcriptomic resources for Trichinella pseudospiralis and T. spiralis underpin the discovery of pronounced molecular differences between stages and species.</title>
        <authorList>
            <person name="Pasi K.K."/>
            <person name="La Rosa G."/>
            <person name="Gomez-Morales M.A."/>
            <person name="Tosini F."/>
            <person name="Sumanam S."/>
            <person name="Young N.D."/>
            <person name="Chang B.C."/>
            <person name="Robin G.B."/>
        </authorList>
    </citation>
    <scope>NUCLEOTIDE SEQUENCE [LARGE SCALE GENOMIC DNA]</scope>
    <source>
        <strain evidence="3">ISS534</strain>
    </source>
</reference>
<feature type="region of interest" description="Disordered" evidence="1">
    <location>
        <begin position="157"/>
        <end position="180"/>
    </location>
</feature>
<evidence type="ECO:0000259" key="2">
    <source>
        <dbReference type="Pfam" id="PF01682"/>
    </source>
</evidence>
<dbReference type="Proteomes" id="UP001558632">
    <property type="component" value="Unassembled WGS sequence"/>
</dbReference>
<evidence type="ECO:0000313" key="4">
    <source>
        <dbReference type="Proteomes" id="UP001558632"/>
    </source>
</evidence>
<dbReference type="EMBL" id="JBEUSY010000111">
    <property type="protein sequence ID" value="KAL1245144.1"/>
    <property type="molecule type" value="Genomic_DNA"/>
</dbReference>
<keyword evidence="4" id="KW-1185">Reference proteome</keyword>
<name>A0ABR3L0C3_TRISP</name>
<dbReference type="InterPro" id="IPR002602">
    <property type="entry name" value="DB"/>
</dbReference>
<dbReference type="PANTHER" id="PTHR21679">
    <property type="entry name" value="DOMAIN OF UNKNOWN FUNCTION DB DOMAIN-CONTAINING PROTEIN-RELATED"/>
    <property type="match status" value="1"/>
</dbReference>
<feature type="domain" description="Domain of unknown function DB" evidence="2">
    <location>
        <begin position="209"/>
        <end position="308"/>
    </location>
</feature>
<evidence type="ECO:0000313" key="3">
    <source>
        <dbReference type="EMBL" id="KAL1245144.1"/>
    </source>
</evidence>
<sequence>MDKIIITNNLGCHFQQSRPAQQADSIGKSPPVVVWGKNFGWSRRKEISTLSDSLVSNGRQFLKWHFSLSPDTQDQTVPRHCRRLLSATTICKLESVATLSCEKAGCAYCRYGKMQQHCAAFCNSCGIGSVNSINTGVRITKPSVNQGRPVQTISWNRGQEPNKYTRPYNTKSPNVKPATRLPKTPPPRVCNGITPCIPLEEANRRYEDCCEERGIKTACINYCRYDISLEEARFAFMHGKCPFRQLQTYLSCAAQGKDRRDCCRKKGILNGSLAFCEYFCAPDLDGFPGAKPKYQPCAQKLMQMMNCFWAGLQ</sequence>
<dbReference type="Pfam" id="PF01682">
    <property type="entry name" value="DB"/>
    <property type="match status" value="1"/>
</dbReference>
<comment type="caution">
    <text evidence="3">The sequence shown here is derived from an EMBL/GenBank/DDBJ whole genome shotgun (WGS) entry which is preliminary data.</text>
</comment>
<accession>A0ABR3L0C3</accession>
<organism evidence="3 4">
    <name type="scientific">Trichinella spiralis</name>
    <name type="common">Trichina worm</name>
    <dbReference type="NCBI Taxonomy" id="6334"/>
    <lineage>
        <taxon>Eukaryota</taxon>
        <taxon>Metazoa</taxon>
        <taxon>Ecdysozoa</taxon>
        <taxon>Nematoda</taxon>
        <taxon>Enoplea</taxon>
        <taxon>Dorylaimia</taxon>
        <taxon>Trichinellida</taxon>
        <taxon>Trichinellidae</taxon>
        <taxon>Trichinella</taxon>
    </lineage>
</organism>
<evidence type="ECO:0000256" key="1">
    <source>
        <dbReference type="SAM" id="MobiDB-lite"/>
    </source>
</evidence>
<protein>
    <submittedName>
        <fullName evidence="3">Ig-like and fibronectin type-III domain-containing protein</fullName>
    </submittedName>
</protein>
<gene>
    <name evidence="3" type="ORF">TSPI_01571</name>
</gene>
<dbReference type="PANTHER" id="PTHR21679:SF5">
    <property type="entry name" value="DOMAIN OF UNKNOWN FUNCTION DB DOMAIN-CONTAINING PROTEIN"/>
    <property type="match status" value="1"/>
</dbReference>